<dbReference type="CDD" id="cd00063">
    <property type="entry name" value="FN3"/>
    <property type="match status" value="1"/>
</dbReference>
<dbReference type="InterPro" id="IPR001357">
    <property type="entry name" value="BRCT_dom"/>
</dbReference>
<dbReference type="GO" id="GO:0000747">
    <property type="term" value="P:conjugation with cellular fusion"/>
    <property type="evidence" value="ECO:0007669"/>
    <property type="project" value="TreeGrafter"/>
</dbReference>
<dbReference type="GO" id="GO:0034044">
    <property type="term" value="C:exomer complex"/>
    <property type="evidence" value="ECO:0007669"/>
    <property type="project" value="TreeGrafter"/>
</dbReference>
<dbReference type="InterPro" id="IPR036420">
    <property type="entry name" value="BRCT_dom_sf"/>
</dbReference>
<dbReference type="SUPFAM" id="SSF49265">
    <property type="entry name" value="Fibronectin type III"/>
    <property type="match status" value="1"/>
</dbReference>
<dbReference type="PROSITE" id="PS50172">
    <property type="entry name" value="BRCT"/>
    <property type="match status" value="1"/>
</dbReference>
<evidence type="ECO:0000259" key="2">
    <source>
        <dbReference type="PROSITE" id="PS50853"/>
    </source>
</evidence>
<dbReference type="GO" id="GO:0046983">
    <property type="term" value="F:protein dimerization activity"/>
    <property type="evidence" value="ECO:0007669"/>
    <property type="project" value="InterPro"/>
</dbReference>
<reference evidence="3 4" key="1">
    <citation type="submission" date="2016-07" db="EMBL/GenBank/DDBJ databases">
        <title>Pervasive Adenine N6-methylation of Active Genes in Fungi.</title>
        <authorList>
            <consortium name="DOE Joint Genome Institute"/>
            <person name="Mondo S.J."/>
            <person name="Dannebaum R.O."/>
            <person name="Kuo R.C."/>
            <person name="Labutti K."/>
            <person name="Haridas S."/>
            <person name="Kuo A."/>
            <person name="Salamov A."/>
            <person name="Ahrendt S.R."/>
            <person name="Lipzen A."/>
            <person name="Sullivan W."/>
            <person name="Andreopoulos W.B."/>
            <person name="Clum A."/>
            <person name="Lindquist E."/>
            <person name="Daum C."/>
            <person name="Ramamoorthy G.K."/>
            <person name="Gryganskyi A."/>
            <person name="Culley D."/>
            <person name="Magnuson J.K."/>
            <person name="James T.Y."/>
            <person name="O'Malley M.A."/>
            <person name="Stajich J.E."/>
            <person name="Spatafora J.W."/>
            <person name="Visel A."/>
            <person name="Grigoriev I.V."/>
        </authorList>
    </citation>
    <scope>NUCLEOTIDE SEQUENCE [LARGE SCALE GENOMIC DNA]</scope>
    <source>
        <strain evidence="3 4">JEL800</strain>
    </source>
</reference>
<evidence type="ECO:0000313" key="4">
    <source>
        <dbReference type="Proteomes" id="UP000193642"/>
    </source>
</evidence>
<comment type="caution">
    <text evidence="3">The sequence shown here is derived from an EMBL/GenBank/DDBJ whole genome shotgun (WGS) entry which is preliminary data.</text>
</comment>
<dbReference type="Proteomes" id="UP000193642">
    <property type="component" value="Unassembled WGS sequence"/>
</dbReference>
<feature type="domain" description="Fibronectin type-III" evidence="2">
    <location>
        <begin position="83"/>
        <end position="174"/>
    </location>
</feature>
<dbReference type="Pfam" id="PF12738">
    <property type="entry name" value="PTCB-BRCT"/>
    <property type="match status" value="1"/>
</dbReference>
<dbReference type="STRING" id="329046.A0A1Y2CU54"/>
<dbReference type="Pfam" id="PF16893">
    <property type="entry name" value="fn3_2"/>
    <property type="match status" value="1"/>
</dbReference>
<dbReference type="InterPro" id="IPR031673">
    <property type="entry name" value="Chs5_N"/>
</dbReference>
<proteinExistence type="predicted"/>
<dbReference type="SMART" id="SM00292">
    <property type="entry name" value="BRCT"/>
    <property type="match status" value="1"/>
</dbReference>
<protein>
    <submittedName>
        <fullName evidence="3">BRCT domain-containing protein</fullName>
    </submittedName>
</protein>
<dbReference type="SUPFAM" id="SSF52113">
    <property type="entry name" value="BRCT domain"/>
    <property type="match status" value="1"/>
</dbReference>
<dbReference type="GO" id="GO:0005802">
    <property type="term" value="C:trans-Golgi network"/>
    <property type="evidence" value="ECO:0007669"/>
    <property type="project" value="TreeGrafter"/>
</dbReference>
<sequence>MSQTEYTEVVSQEFTVGKVDAGMAILLSPDHHLIEFPATILPDGVTTGSIINVTIERNHDEERRRRQDFMLLQDDILAQFSKHPEPPVISLKSVTQTSAIITWKPLVLHSAGLKGIDVYRNGQKISLQVPLTALSAKLSGLEVNHPYTLHIVLRTTAGPFPSNTLSFQTHTLENLTGLNISFGPLAHPSEAQPLIALLTRIGAKYTEELSTENTHLVCVYGRGPKFEKAREWNVPCVSPEFLRACEGNGRVMNSSAYYVAPDGSASL</sequence>
<dbReference type="InterPro" id="IPR036116">
    <property type="entry name" value="FN3_sf"/>
</dbReference>
<gene>
    <name evidence="3" type="ORF">BCR33DRAFT_531473</name>
</gene>
<name>A0A1Y2CU54_9FUNG</name>
<organism evidence="3 4">
    <name type="scientific">Rhizoclosmatium globosum</name>
    <dbReference type="NCBI Taxonomy" id="329046"/>
    <lineage>
        <taxon>Eukaryota</taxon>
        <taxon>Fungi</taxon>
        <taxon>Fungi incertae sedis</taxon>
        <taxon>Chytridiomycota</taxon>
        <taxon>Chytridiomycota incertae sedis</taxon>
        <taxon>Chytridiomycetes</taxon>
        <taxon>Chytridiales</taxon>
        <taxon>Chytriomycetaceae</taxon>
        <taxon>Rhizoclosmatium</taxon>
    </lineage>
</organism>
<dbReference type="GO" id="GO:0006893">
    <property type="term" value="P:Golgi to plasma membrane transport"/>
    <property type="evidence" value="ECO:0007669"/>
    <property type="project" value="TreeGrafter"/>
</dbReference>
<keyword evidence="4" id="KW-1185">Reference proteome</keyword>
<dbReference type="InterPro" id="IPR052827">
    <property type="entry name" value="CHS_Export/Cell_Fusion_Reg"/>
</dbReference>
<dbReference type="PANTHER" id="PTHR47351:SF1">
    <property type="entry name" value="CHITIN BIOSYNTHESIS PROTEIN CHS5"/>
    <property type="match status" value="1"/>
</dbReference>
<dbReference type="Gene3D" id="3.40.50.10190">
    <property type="entry name" value="BRCT domain"/>
    <property type="match status" value="1"/>
</dbReference>
<dbReference type="CDD" id="cd13945">
    <property type="entry name" value="Chs5_N"/>
    <property type="match status" value="1"/>
</dbReference>
<dbReference type="Gene3D" id="2.60.40.10">
    <property type="entry name" value="Immunoglobulins"/>
    <property type="match status" value="1"/>
</dbReference>
<dbReference type="Gene3D" id="6.20.120.50">
    <property type="match status" value="1"/>
</dbReference>
<dbReference type="OrthoDB" id="245697at2759"/>
<dbReference type="SMART" id="SM00060">
    <property type="entry name" value="FN3"/>
    <property type="match status" value="1"/>
</dbReference>
<dbReference type="InterPro" id="IPR013783">
    <property type="entry name" value="Ig-like_fold"/>
</dbReference>
<dbReference type="InterPro" id="IPR031669">
    <property type="entry name" value="Fn3_2"/>
</dbReference>
<dbReference type="InterPro" id="IPR003961">
    <property type="entry name" value="FN3_dom"/>
</dbReference>
<feature type="domain" description="BRCT" evidence="1">
    <location>
        <begin position="170"/>
        <end position="259"/>
    </location>
</feature>
<dbReference type="EMBL" id="MCGO01000007">
    <property type="protein sequence ID" value="ORY50522.1"/>
    <property type="molecule type" value="Genomic_DNA"/>
</dbReference>
<dbReference type="AlphaFoldDB" id="A0A1Y2CU54"/>
<evidence type="ECO:0000313" key="3">
    <source>
        <dbReference type="EMBL" id="ORY50522.1"/>
    </source>
</evidence>
<dbReference type="PANTHER" id="PTHR47351">
    <property type="entry name" value="CHITIN BIOSYNTHESIS PROTEIN CHS5"/>
    <property type="match status" value="1"/>
</dbReference>
<evidence type="ECO:0000259" key="1">
    <source>
        <dbReference type="PROSITE" id="PS50172"/>
    </source>
</evidence>
<dbReference type="Pfam" id="PF16892">
    <property type="entry name" value="CHS5_N"/>
    <property type="match status" value="1"/>
</dbReference>
<accession>A0A1Y2CU54</accession>
<dbReference type="PROSITE" id="PS50853">
    <property type="entry name" value="FN3"/>
    <property type="match status" value="1"/>
</dbReference>